<name>A0A643ESS7_9HYPH</name>
<keyword evidence="3" id="KW-0558">Oxidation</keyword>
<comment type="similarity">
    <text evidence="1 7">Belongs to the aldehyde dehydrogenase family.</text>
</comment>
<accession>A0A643ESS7</accession>
<comment type="caution">
    <text evidence="9">The sequence shown here is derived from an EMBL/GenBank/DDBJ whole genome shotgun (WGS) entry which is preliminary data.</text>
</comment>
<comment type="catalytic activity">
    <reaction evidence="5">
        <text>an aldehyde + NAD(+) + H2O = a carboxylate + NADH + 2 H(+)</text>
        <dbReference type="Rhea" id="RHEA:16185"/>
        <dbReference type="ChEBI" id="CHEBI:15377"/>
        <dbReference type="ChEBI" id="CHEBI:15378"/>
        <dbReference type="ChEBI" id="CHEBI:17478"/>
        <dbReference type="ChEBI" id="CHEBI:29067"/>
        <dbReference type="ChEBI" id="CHEBI:57540"/>
        <dbReference type="ChEBI" id="CHEBI:57945"/>
        <dbReference type="EC" id="1.2.1.3"/>
    </reaction>
</comment>
<protein>
    <recommendedName>
        <fullName evidence="4">aldehyde dehydrogenase (NAD(+))</fullName>
        <ecNumber evidence="4">1.2.1.3</ecNumber>
    </recommendedName>
</protein>
<evidence type="ECO:0000256" key="5">
    <source>
        <dbReference type="ARBA" id="ARBA00049194"/>
    </source>
</evidence>
<evidence type="ECO:0000256" key="6">
    <source>
        <dbReference type="PROSITE-ProRule" id="PRU10007"/>
    </source>
</evidence>
<dbReference type="PANTHER" id="PTHR42804">
    <property type="entry name" value="ALDEHYDE DEHYDROGENASE"/>
    <property type="match status" value="1"/>
</dbReference>
<dbReference type="PROSITE" id="PS00687">
    <property type="entry name" value="ALDEHYDE_DEHYDR_GLU"/>
    <property type="match status" value="1"/>
</dbReference>
<organism evidence="9">
    <name type="scientific">Brucella pituitosa</name>
    <dbReference type="NCBI Taxonomy" id="571256"/>
    <lineage>
        <taxon>Bacteria</taxon>
        <taxon>Pseudomonadati</taxon>
        <taxon>Pseudomonadota</taxon>
        <taxon>Alphaproteobacteria</taxon>
        <taxon>Hyphomicrobiales</taxon>
        <taxon>Brucellaceae</taxon>
        <taxon>Brucella/Ochrobactrum group</taxon>
        <taxon>Brucella</taxon>
    </lineage>
</organism>
<dbReference type="EC" id="1.2.1.3" evidence="4"/>
<dbReference type="PANTHER" id="PTHR42804:SF1">
    <property type="entry name" value="ALDEHYDE DEHYDROGENASE-RELATED"/>
    <property type="match status" value="1"/>
</dbReference>
<feature type="domain" description="Aldehyde dehydrogenase" evidence="8">
    <location>
        <begin position="22"/>
        <end position="482"/>
    </location>
</feature>
<feature type="active site" evidence="6">
    <location>
        <position position="257"/>
    </location>
</feature>
<dbReference type="InterPro" id="IPR016162">
    <property type="entry name" value="Ald_DH_N"/>
</dbReference>
<dbReference type="PROSITE" id="PS00070">
    <property type="entry name" value="ALDEHYDE_DEHYDR_CYS"/>
    <property type="match status" value="1"/>
</dbReference>
<keyword evidence="2 7" id="KW-0560">Oxidoreductase</keyword>
<dbReference type="InterPro" id="IPR015590">
    <property type="entry name" value="Aldehyde_DH_dom"/>
</dbReference>
<evidence type="ECO:0000256" key="7">
    <source>
        <dbReference type="RuleBase" id="RU003345"/>
    </source>
</evidence>
<dbReference type="FunFam" id="3.40.605.10:FF:000007">
    <property type="entry name" value="NAD/NADP-dependent betaine aldehyde dehydrogenase"/>
    <property type="match status" value="1"/>
</dbReference>
<dbReference type="Gene3D" id="3.40.605.10">
    <property type="entry name" value="Aldehyde Dehydrogenase, Chain A, domain 1"/>
    <property type="match status" value="1"/>
</dbReference>
<evidence type="ECO:0000256" key="3">
    <source>
        <dbReference type="ARBA" id="ARBA00023097"/>
    </source>
</evidence>
<dbReference type="EMBL" id="VZPE01000024">
    <property type="protein sequence ID" value="KAB0564495.1"/>
    <property type="molecule type" value="Genomic_DNA"/>
</dbReference>
<dbReference type="SUPFAM" id="SSF53720">
    <property type="entry name" value="ALDH-like"/>
    <property type="match status" value="1"/>
</dbReference>
<dbReference type="RefSeq" id="WP_128094586.1">
    <property type="nucleotide sequence ID" value="NZ_JBHEEN010000027.1"/>
</dbReference>
<evidence type="ECO:0000256" key="1">
    <source>
        <dbReference type="ARBA" id="ARBA00009986"/>
    </source>
</evidence>
<gene>
    <name evidence="9" type="ORF">F7Q93_24465</name>
</gene>
<dbReference type="AlphaFoldDB" id="A0A643ESS7"/>
<evidence type="ECO:0000256" key="4">
    <source>
        <dbReference type="ARBA" id="ARBA00024226"/>
    </source>
</evidence>
<dbReference type="InterPro" id="IPR016160">
    <property type="entry name" value="Ald_DH_CS_CYS"/>
</dbReference>
<evidence type="ECO:0000259" key="8">
    <source>
        <dbReference type="Pfam" id="PF00171"/>
    </source>
</evidence>
<dbReference type="Gene3D" id="3.40.309.10">
    <property type="entry name" value="Aldehyde Dehydrogenase, Chain A, domain 2"/>
    <property type="match status" value="1"/>
</dbReference>
<evidence type="ECO:0000313" key="9">
    <source>
        <dbReference type="EMBL" id="KAB0564495.1"/>
    </source>
</evidence>
<dbReference type="Pfam" id="PF00171">
    <property type="entry name" value="Aldedh"/>
    <property type="match status" value="1"/>
</dbReference>
<dbReference type="FunFam" id="3.40.309.10:FF:000012">
    <property type="entry name" value="Betaine aldehyde dehydrogenase"/>
    <property type="match status" value="1"/>
</dbReference>
<reference evidence="9" key="1">
    <citation type="submission" date="2019-09" db="EMBL/GenBank/DDBJ databases">
        <title>Draft genome sequences of 48 bacterial type strains from the CCUG.</title>
        <authorList>
            <person name="Tunovic T."/>
            <person name="Pineiro-Iglesias B."/>
            <person name="Unosson C."/>
            <person name="Inganas E."/>
            <person name="Ohlen M."/>
            <person name="Cardew S."/>
            <person name="Jensie-Markopoulos S."/>
            <person name="Salva-Serra F."/>
            <person name="Jaen-Luchoro D."/>
            <person name="Karlsson R."/>
            <person name="Svensson-Stadler L."/>
            <person name="Chun J."/>
            <person name="Moore E."/>
        </authorList>
    </citation>
    <scope>NUCLEOTIDE SEQUENCE</scope>
    <source>
        <strain evidence="9">CCUG 50899</strain>
    </source>
</reference>
<dbReference type="GO" id="GO:0004029">
    <property type="term" value="F:aldehyde dehydrogenase (NAD+) activity"/>
    <property type="evidence" value="ECO:0007669"/>
    <property type="project" value="UniProtKB-EC"/>
</dbReference>
<sequence>MLQNVELANDVIKTDFYIDGTWTKPFGTDTIAVVNPANEQPYATISAGTAQDVDRAVAAARTAFSSWSETPVAERIRFLRKIAEIYEARLEDMAKTISLEMGAPITMARDQQAAAGLYHINAFTQALENFDFEERRTDNSSDMIVREPIGVCGLITPWNWPMNQIALKVIPAIAVGCTVILKPSEIAPMSAMLFAEIIHEAELPKGVFNLVNGDGLIVGEAMSRHADIDMMSFTGSTRAGTAVARGAADTVKRVSLELGGKSPNLIFADSDIESAVERAIAECFNNTGQSCNAPTRLLVENSVYDQVVQLAANAANKTQVGDPALEGDHIGPLSSRAHFDKVQSLIQAGIDEGARLVAGGLGHPDGFNAGNFVRPTIFADVRNDMTIAREEIFGPVLVIIPFTDEQEATTIANDTLYGLSAYVQTGSVDRAKRLARNLRAGMVHINGSTLGSGSPFGGYKQSGNGREGGKWGFEDFTEVKVITG</sequence>
<dbReference type="InterPro" id="IPR029510">
    <property type="entry name" value="Ald_DH_CS_GLU"/>
</dbReference>
<dbReference type="InterPro" id="IPR016163">
    <property type="entry name" value="Ald_DH_C"/>
</dbReference>
<dbReference type="InterPro" id="IPR016161">
    <property type="entry name" value="Ald_DH/histidinol_DH"/>
</dbReference>
<evidence type="ECO:0000256" key="2">
    <source>
        <dbReference type="ARBA" id="ARBA00023002"/>
    </source>
</evidence>
<dbReference type="CDD" id="cd07138">
    <property type="entry name" value="ALDH_CddD_SSP0762"/>
    <property type="match status" value="1"/>
</dbReference>
<proteinExistence type="inferred from homology"/>